<keyword evidence="2" id="KW-1185">Reference proteome</keyword>
<gene>
    <name evidence="1" type="ORF">SCF082_LOCUS35460</name>
</gene>
<evidence type="ECO:0000313" key="1">
    <source>
        <dbReference type="EMBL" id="CAK9071865.1"/>
    </source>
</evidence>
<evidence type="ECO:0000313" key="2">
    <source>
        <dbReference type="Proteomes" id="UP001642464"/>
    </source>
</evidence>
<proteinExistence type="predicted"/>
<accession>A0ABP0P745</accession>
<name>A0ABP0P745_9DINO</name>
<protein>
    <submittedName>
        <fullName evidence="1">Uncharacterized protein</fullName>
    </submittedName>
</protein>
<dbReference type="Proteomes" id="UP001642464">
    <property type="component" value="Unassembled WGS sequence"/>
</dbReference>
<reference evidence="1 2" key="1">
    <citation type="submission" date="2024-02" db="EMBL/GenBank/DDBJ databases">
        <authorList>
            <person name="Chen Y."/>
            <person name="Shah S."/>
            <person name="Dougan E. K."/>
            <person name="Thang M."/>
            <person name="Chan C."/>
        </authorList>
    </citation>
    <scope>NUCLEOTIDE SEQUENCE [LARGE SCALE GENOMIC DNA]</scope>
</reference>
<dbReference type="EMBL" id="CAXAMM010033780">
    <property type="protein sequence ID" value="CAK9071865.1"/>
    <property type="molecule type" value="Genomic_DNA"/>
</dbReference>
<sequence length="137" mass="14454">MAVLLLLLSIETMPLLLPGMSPLLLSGNELLLLDGLGTILRRSGIATLLRSGTAILLLSMEVILLLTASEIRLLVSMEIRLLLSSGNTLKGYVLWWAGCSKRSTTEELPDVLEDGGPAASGGTRGSVEAFVGPRLLG</sequence>
<organism evidence="1 2">
    <name type="scientific">Durusdinium trenchii</name>
    <dbReference type="NCBI Taxonomy" id="1381693"/>
    <lineage>
        <taxon>Eukaryota</taxon>
        <taxon>Sar</taxon>
        <taxon>Alveolata</taxon>
        <taxon>Dinophyceae</taxon>
        <taxon>Suessiales</taxon>
        <taxon>Symbiodiniaceae</taxon>
        <taxon>Durusdinium</taxon>
    </lineage>
</organism>
<comment type="caution">
    <text evidence="1">The sequence shown here is derived from an EMBL/GenBank/DDBJ whole genome shotgun (WGS) entry which is preliminary data.</text>
</comment>